<evidence type="ECO:0000256" key="1">
    <source>
        <dbReference type="ARBA" id="ARBA00001933"/>
    </source>
</evidence>
<protein>
    <recommendedName>
        <fullName evidence="4">threonine-phosphate decarboxylase</fullName>
        <ecNumber evidence="4">4.1.1.81</ecNumber>
    </recommendedName>
    <alternativeName>
        <fullName evidence="8">L-threonine-O-3-phosphate decarboxylase</fullName>
    </alternativeName>
</protein>
<evidence type="ECO:0000256" key="9">
    <source>
        <dbReference type="ARBA" id="ARBA00048531"/>
    </source>
</evidence>
<evidence type="ECO:0000256" key="2">
    <source>
        <dbReference type="ARBA" id="ARBA00003444"/>
    </source>
</evidence>
<dbReference type="UniPathway" id="UPA00148"/>
<dbReference type="Pfam" id="PF00155">
    <property type="entry name" value="Aminotran_1_2"/>
    <property type="match status" value="1"/>
</dbReference>
<comment type="cofactor">
    <cofactor evidence="1">
        <name>pyridoxal 5'-phosphate</name>
        <dbReference type="ChEBI" id="CHEBI:597326"/>
    </cofactor>
</comment>
<evidence type="ECO:0000259" key="10">
    <source>
        <dbReference type="Pfam" id="PF00155"/>
    </source>
</evidence>
<evidence type="ECO:0000313" key="12">
    <source>
        <dbReference type="Proteomes" id="UP000309544"/>
    </source>
</evidence>
<dbReference type="Gene3D" id="3.90.1150.10">
    <property type="entry name" value="Aspartate Aminotransferase, domain 1"/>
    <property type="match status" value="1"/>
</dbReference>
<dbReference type="EC" id="4.1.1.81" evidence="4"/>
<dbReference type="Gene3D" id="3.40.640.10">
    <property type="entry name" value="Type I PLP-dependent aspartate aminotransferase-like (Major domain)"/>
    <property type="match status" value="1"/>
</dbReference>
<keyword evidence="6" id="KW-0663">Pyridoxal phosphate</keyword>
<proteinExistence type="predicted"/>
<dbReference type="GO" id="GO:0009236">
    <property type="term" value="P:cobalamin biosynthetic process"/>
    <property type="evidence" value="ECO:0007669"/>
    <property type="project" value="UniProtKB-UniPathway"/>
</dbReference>
<reference evidence="11 12" key="1">
    <citation type="submission" date="2019-05" db="EMBL/GenBank/DDBJ databases">
        <title>Draft Whole-Genome sequence of the green sulfur bacterium Prosthecochloris vibrioformis DSM 260.</title>
        <authorList>
            <person name="Meyer T.E."/>
            <person name="Kyndt J.A."/>
        </authorList>
    </citation>
    <scope>NUCLEOTIDE SEQUENCE [LARGE SCALE GENOMIC DNA]</scope>
    <source>
        <strain evidence="11 12">DSM 260</strain>
    </source>
</reference>
<feature type="domain" description="Aminotransferase class I/classII large" evidence="10">
    <location>
        <begin position="52"/>
        <end position="351"/>
    </location>
</feature>
<dbReference type="RefSeq" id="WP_068867247.1">
    <property type="nucleotide sequence ID" value="NZ_VDCI01000003.1"/>
</dbReference>
<dbReference type="PANTHER" id="PTHR42885:SF1">
    <property type="entry name" value="THREONINE-PHOSPHATE DECARBOXYLASE"/>
    <property type="match status" value="1"/>
</dbReference>
<evidence type="ECO:0000313" key="11">
    <source>
        <dbReference type="EMBL" id="TNJ36900.1"/>
    </source>
</evidence>
<dbReference type="CDD" id="cd00609">
    <property type="entry name" value="AAT_like"/>
    <property type="match status" value="1"/>
</dbReference>
<accession>A0A5C4S0E5</accession>
<keyword evidence="7 11" id="KW-0456">Lyase</keyword>
<dbReference type="InterPro" id="IPR015424">
    <property type="entry name" value="PyrdxlP-dep_Trfase"/>
</dbReference>
<evidence type="ECO:0000256" key="6">
    <source>
        <dbReference type="ARBA" id="ARBA00022898"/>
    </source>
</evidence>
<keyword evidence="12" id="KW-1185">Reference proteome</keyword>
<keyword evidence="5" id="KW-0169">Cobalamin biosynthesis</keyword>
<dbReference type="InterPro" id="IPR015421">
    <property type="entry name" value="PyrdxlP-dep_Trfase_major"/>
</dbReference>
<dbReference type="PROSITE" id="PS00105">
    <property type="entry name" value="AA_TRANSFER_CLASS_1"/>
    <property type="match status" value="1"/>
</dbReference>
<evidence type="ECO:0000256" key="7">
    <source>
        <dbReference type="ARBA" id="ARBA00023239"/>
    </source>
</evidence>
<evidence type="ECO:0000256" key="8">
    <source>
        <dbReference type="ARBA" id="ARBA00029996"/>
    </source>
</evidence>
<dbReference type="InterPro" id="IPR015422">
    <property type="entry name" value="PyrdxlP-dep_Trfase_small"/>
</dbReference>
<dbReference type="InterPro" id="IPR004839">
    <property type="entry name" value="Aminotransferase_I/II_large"/>
</dbReference>
<gene>
    <name evidence="11" type="ORF">FGF68_04815</name>
</gene>
<dbReference type="NCBIfam" id="TIGR01140">
    <property type="entry name" value="L_thr_O3P_dcar"/>
    <property type="match status" value="1"/>
</dbReference>
<comment type="caution">
    <text evidence="11">The sequence shown here is derived from an EMBL/GenBank/DDBJ whole genome shotgun (WGS) entry which is preliminary data.</text>
</comment>
<evidence type="ECO:0000256" key="5">
    <source>
        <dbReference type="ARBA" id="ARBA00022573"/>
    </source>
</evidence>
<organism evidence="11 12">
    <name type="scientific">Prosthecochloris vibrioformis</name>
    <name type="common">Chlorobium vibrioforme</name>
    <dbReference type="NCBI Taxonomy" id="1098"/>
    <lineage>
        <taxon>Bacteria</taxon>
        <taxon>Pseudomonadati</taxon>
        <taxon>Chlorobiota</taxon>
        <taxon>Chlorobiia</taxon>
        <taxon>Chlorobiales</taxon>
        <taxon>Chlorobiaceae</taxon>
        <taxon>Prosthecochloris</taxon>
    </lineage>
</organism>
<dbReference type="EMBL" id="VDCI01000003">
    <property type="protein sequence ID" value="TNJ36900.1"/>
    <property type="molecule type" value="Genomic_DNA"/>
</dbReference>
<dbReference type="InterPro" id="IPR004838">
    <property type="entry name" value="NHTrfase_class1_PyrdxlP-BS"/>
</dbReference>
<dbReference type="InterPro" id="IPR005860">
    <property type="entry name" value="CobD"/>
</dbReference>
<comment type="function">
    <text evidence="2">Decarboxylates L-threonine-O-3-phosphate to yield (R)-1-amino-2-propanol O-2-phosphate, the precursor for the linkage between the nucleotide loop and the corrin ring in cobalamin.</text>
</comment>
<comment type="catalytic activity">
    <reaction evidence="9">
        <text>O-phospho-L-threonine + H(+) = (R)-1-aminopropan-2-yl phosphate + CO2</text>
        <dbReference type="Rhea" id="RHEA:11492"/>
        <dbReference type="ChEBI" id="CHEBI:15378"/>
        <dbReference type="ChEBI" id="CHEBI:16526"/>
        <dbReference type="ChEBI" id="CHEBI:58563"/>
        <dbReference type="ChEBI" id="CHEBI:58675"/>
        <dbReference type="EC" id="4.1.1.81"/>
    </reaction>
</comment>
<dbReference type="SUPFAM" id="SSF53383">
    <property type="entry name" value="PLP-dependent transferases"/>
    <property type="match status" value="1"/>
</dbReference>
<sequence>MTRDNLYYHEHGGEPQRRFVVGHGGLLDFSVNVSPISPELPDVSLSALALDRYPSIDGAGIREFYAGRFGLDEDTVLPLNGAIEGIYLLPRALGFRRVLVPAPSFYDYERASRIAGARVSYLRLEESNGFALPSGEALARELQHVDAFFAANPNNPTGTKFPKEQLLALASRFPDKWFVVDEAFIQYDDEFPDVSLMKDVRAFRNVVVVHSLTKFYALPGLRMGGIVAHPDVIRILLRQKEPWTVNAVAELVARELLHNVAFDEEVRLLMKQEREKIYREVRKIPVFSIRGHAANFFLMQWNSGADLDELLRILMELRIYVRDCRNFPGLEDNYFRCAIRRPEENDLLLEAFAQVGAGIDEEVF</sequence>
<evidence type="ECO:0000256" key="3">
    <source>
        <dbReference type="ARBA" id="ARBA00004953"/>
    </source>
</evidence>
<dbReference type="GO" id="GO:0030170">
    <property type="term" value="F:pyridoxal phosphate binding"/>
    <property type="evidence" value="ECO:0007669"/>
    <property type="project" value="InterPro"/>
</dbReference>
<name>A0A5C4S0E5_PROVB</name>
<dbReference type="Proteomes" id="UP000309544">
    <property type="component" value="Unassembled WGS sequence"/>
</dbReference>
<dbReference type="AlphaFoldDB" id="A0A5C4S0E5"/>
<comment type="pathway">
    <text evidence="3">Cofactor biosynthesis; adenosylcobalamin biosynthesis.</text>
</comment>
<dbReference type="GO" id="GO:0048472">
    <property type="term" value="F:threonine-phosphate decarboxylase activity"/>
    <property type="evidence" value="ECO:0007669"/>
    <property type="project" value="UniProtKB-EC"/>
</dbReference>
<evidence type="ECO:0000256" key="4">
    <source>
        <dbReference type="ARBA" id="ARBA00012285"/>
    </source>
</evidence>
<dbReference type="PANTHER" id="PTHR42885">
    <property type="entry name" value="HISTIDINOL-PHOSPHATE AMINOTRANSFERASE-RELATED"/>
    <property type="match status" value="1"/>
</dbReference>